<evidence type="ECO:0000256" key="1">
    <source>
        <dbReference type="ARBA" id="ARBA00022857"/>
    </source>
</evidence>
<dbReference type="RefSeq" id="WP_309792515.1">
    <property type="nucleotide sequence ID" value="NZ_JAVDPW010000002.1"/>
</dbReference>
<keyword evidence="5" id="KW-1185">Reference proteome</keyword>
<evidence type="ECO:0000259" key="3">
    <source>
        <dbReference type="Pfam" id="PF01370"/>
    </source>
</evidence>
<reference evidence="4 5" key="1">
    <citation type="submission" date="2023-07" db="EMBL/GenBank/DDBJ databases">
        <title>Sorghum-associated microbial communities from plants grown in Nebraska, USA.</title>
        <authorList>
            <person name="Schachtman D."/>
        </authorList>
    </citation>
    <scope>NUCLEOTIDE SEQUENCE [LARGE SCALE GENOMIC DNA]</scope>
    <source>
        <strain evidence="4 5">584</strain>
    </source>
</reference>
<sequence>MKVVITGGLGFVGLNLARALLKRGTLTGISGGPEPIDAITLFDMAAPDERPDGLDDRVSIVTGDISDRATVFGLVDRDDVSMFHLASILSGGGEKDFDLALKVNLDGGLNVFEALRARKGGAQRLVAASSIAVFGGSVMPKTVTDSTKQTSQTTYGVTKTITELLINDYSRKGFFDGRSARLPTIFVRPGKANSAASSFCSGVFREPLNGVECVLPVTRAQLPMLGYRNCVASFIGLHEAPASALGDDRAVNLPSRAYTVEDMVASVKRVAEKYQIKLGPITTKPDPVIQAIVDGWATDASWDRAKALGLPIDESIDRVVEDYIEDFLPSRH</sequence>
<dbReference type="InterPro" id="IPR050005">
    <property type="entry name" value="DenD"/>
</dbReference>
<dbReference type="EMBL" id="JAVDPW010000002">
    <property type="protein sequence ID" value="MDR6288512.1"/>
    <property type="molecule type" value="Genomic_DNA"/>
</dbReference>
<evidence type="ECO:0000256" key="2">
    <source>
        <dbReference type="ARBA" id="ARBA00023277"/>
    </source>
</evidence>
<organism evidence="4 5">
    <name type="scientific">Inquilinus ginsengisoli</name>
    <dbReference type="NCBI Taxonomy" id="363840"/>
    <lineage>
        <taxon>Bacteria</taxon>
        <taxon>Pseudomonadati</taxon>
        <taxon>Pseudomonadota</taxon>
        <taxon>Alphaproteobacteria</taxon>
        <taxon>Rhodospirillales</taxon>
        <taxon>Rhodospirillaceae</taxon>
        <taxon>Inquilinus</taxon>
    </lineage>
</organism>
<keyword evidence="2" id="KW-0119">Carbohydrate metabolism</keyword>
<dbReference type="Pfam" id="PF01370">
    <property type="entry name" value="Epimerase"/>
    <property type="match status" value="1"/>
</dbReference>
<evidence type="ECO:0000313" key="4">
    <source>
        <dbReference type="EMBL" id="MDR6288512.1"/>
    </source>
</evidence>
<dbReference type="NCBIfam" id="NF043036">
    <property type="entry name" value="ErythonDh"/>
    <property type="match status" value="1"/>
</dbReference>
<proteinExistence type="predicted"/>
<comment type="caution">
    <text evidence="4">The sequence shown here is derived from an EMBL/GenBank/DDBJ whole genome shotgun (WGS) entry which is preliminary data.</text>
</comment>
<dbReference type="InterPro" id="IPR036291">
    <property type="entry name" value="NAD(P)-bd_dom_sf"/>
</dbReference>
<evidence type="ECO:0000313" key="5">
    <source>
        <dbReference type="Proteomes" id="UP001262410"/>
    </source>
</evidence>
<dbReference type="InterPro" id="IPR001509">
    <property type="entry name" value="Epimerase_deHydtase"/>
</dbReference>
<dbReference type="Gene3D" id="3.90.25.10">
    <property type="entry name" value="UDP-galactose 4-epimerase, domain 1"/>
    <property type="match status" value="1"/>
</dbReference>
<dbReference type="Gene3D" id="3.40.50.720">
    <property type="entry name" value="NAD(P)-binding Rossmann-like Domain"/>
    <property type="match status" value="1"/>
</dbReference>
<dbReference type="SUPFAM" id="SSF51735">
    <property type="entry name" value="NAD(P)-binding Rossmann-fold domains"/>
    <property type="match status" value="1"/>
</dbReference>
<name>A0ABU1JIS2_9PROT</name>
<accession>A0ABU1JIS2</accession>
<protein>
    <submittedName>
        <fullName evidence="4">Nucleoside-diphosphate-sugar epimerase</fullName>
    </submittedName>
</protein>
<dbReference type="PANTHER" id="PTHR43103">
    <property type="entry name" value="NUCLEOSIDE-DIPHOSPHATE-SUGAR EPIMERASE"/>
    <property type="match status" value="1"/>
</dbReference>
<gene>
    <name evidence="4" type="ORF">E9232_001019</name>
</gene>
<feature type="domain" description="NAD-dependent epimerase/dehydratase" evidence="3">
    <location>
        <begin position="3"/>
        <end position="210"/>
    </location>
</feature>
<dbReference type="PANTHER" id="PTHR43103:SF3">
    <property type="entry name" value="ADP-L-GLYCERO-D-MANNO-HEPTOSE-6-EPIMERASE"/>
    <property type="match status" value="1"/>
</dbReference>
<dbReference type="Proteomes" id="UP001262410">
    <property type="component" value="Unassembled WGS sequence"/>
</dbReference>
<keyword evidence="1" id="KW-0521">NADP</keyword>